<dbReference type="PANTHER" id="PTHR33755:SF6">
    <property type="entry name" value="PLASMID STABILIZATION SYSTEM PROTEIN"/>
    <property type="match status" value="1"/>
</dbReference>
<reference evidence="3 4" key="1">
    <citation type="submission" date="2018-11" db="EMBL/GenBank/DDBJ databases">
        <title>Pseudaminobacter arsenicus sp. nov., an arsenic-resistant bacterium isolated from arsenic-rich aquifers.</title>
        <authorList>
            <person name="Mu Y."/>
        </authorList>
    </citation>
    <scope>NUCLEOTIDE SEQUENCE [LARGE SCALE GENOMIC DNA]</scope>
    <source>
        <strain evidence="3 4">CB3</strain>
    </source>
</reference>
<keyword evidence="2" id="KW-1277">Toxin-antitoxin system</keyword>
<dbReference type="AlphaFoldDB" id="A0A432V0C7"/>
<dbReference type="Proteomes" id="UP000281647">
    <property type="component" value="Unassembled WGS sequence"/>
</dbReference>
<dbReference type="RefSeq" id="WP_128628492.1">
    <property type="nucleotide sequence ID" value="NZ_RKST01000034.1"/>
</dbReference>
<keyword evidence="4" id="KW-1185">Reference proteome</keyword>
<dbReference type="PANTHER" id="PTHR33755">
    <property type="entry name" value="TOXIN PARE1-RELATED"/>
    <property type="match status" value="1"/>
</dbReference>
<dbReference type="EMBL" id="RKST01000034">
    <property type="protein sequence ID" value="RUM95636.1"/>
    <property type="molecule type" value="Genomic_DNA"/>
</dbReference>
<protein>
    <submittedName>
        <fullName evidence="3">Type II toxin-antitoxin system RelE/ParE family toxin</fullName>
    </submittedName>
</protein>
<dbReference type="Gene3D" id="3.30.2310.20">
    <property type="entry name" value="RelE-like"/>
    <property type="match status" value="1"/>
</dbReference>
<dbReference type="InterPro" id="IPR051803">
    <property type="entry name" value="TA_system_RelE-like_toxin"/>
</dbReference>
<accession>A0A432V0C7</accession>
<name>A0A432V0C7_9HYPH</name>
<organism evidence="3 4">
    <name type="scientific">Borborobacter arsenicus</name>
    <dbReference type="NCBI Taxonomy" id="1851146"/>
    <lineage>
        <taxon>Bacteria</taxon>
        <taxon>Pseudomonadati</taxon>
        <taxon>Pseudomonadota</taxon>
        <taxon>Alphaproteobacteria</taxon>
        <taxon>Hyphomicrobiales</taxon>
        <taxon>Phyllobacteriaceae</taxon>
        <taxon>Borborobacter</taxon>
    </lineage>
</organism>
<evidence type="ECO:0000313" key="4">
    <source>
        <dbReference type="Proteomes" id="UP000281647"/>
    </source>
</evidence>
<evidence type="ECO:0000313" key="3">
    <source>
        <dbReference type="EMBL" id="RUM95636.1"/>
    </source>
</evidence>
<gene>
    <name evidence="3" type="ORF">EET67_21980</name>
</gene>
<sequence length="97" mass="11014">MRLTWSAFALADRDDIFTHIEAENPRAAVAVDEHIEQAVLRLVEFPESGRPGRVPGTRELVIHRTPYIAAYVLAPDRIRVLRVLHGAQMWPDEFGPD</sequence>
<dbReference type="InterPro" id="IPR035093">
    <property type="entry name" value="RelE/ParE_toxin_dom_sf"/>
</dbReference>
<proteinExistence type="inferred from homology"/>
<evidence type="ECO:0000256" key="2">
    <source>
        <dbReference type="ARBA" id="ARBA00022649"/>
    </source>
</evidence>
<dbReference type="OrthoDB" id="595470at2"/>
<dbReference type="Pfam" id="PF05016">
    <property type="entry name" value="ParE_toxin"/>
    <property type="match status" value="1"/>
</dbReference>
<comment type="similarity">
    <text evidence="1">Belongs to the RelE toxin family.</text>
</comment>
<dbReference type="NCBIfam" id="TIGR02385">
    <property type="entry name" value="RelE_StbE"/>
    <property type="match status" value="1"/>
</dbReference>
<evidence type="ECO:0000256" key="1">
    <source>
        <dbReference type="ARBA" id="ARBA00006226"/>
    </source>
</evidence>
<dbReference type="InterPro" id="IPR007712">
    <property type="entry name" value="RelE/ParE_toxin"/>
</dbReference>
<comment type="caution">
    <text evidence="3">The sequence shown here is derived from an EMBL/GenBank/DDBJ whole genome shotgun (WGS) entry which is preliminary data.</text>
</comment>